<dbReference type="InterPro" id="IPR007315">
    <property type="entry name" value="PIG-V/Gpi18"/>
</dbReference>
<evidence type="ECO:0000256" key="1">
    <source>
        <dbReference type="ARBA" id="ARBA00004477"/>
    </source>
</evidence>
<evidence type="ECO:0000256" key="3">
    <source>
        <dbReference type="ARBA" id="ARBA00022502"/>
    </source>
</evidence>
<feature type="transmembrane region" description="Helical" evidence="10">
    <location>
        <begin position="226"/>
        <end position="245"/>
    </location>
</feature>
<protein>
    <submittedName>
        <fullName evidence="11">Glycosyltransferase family 39 protein</fullName>
    </submittedName>
</protein>
<keyword evidence="4" id="KW-0328">Glycosyltransferase</keyword>
<keyword evidence="5" id="KW-0808">Transferase</keyword>
<reference evidence="11 12" key="1">
    <citation type="journal article" date="2019" name="Int. J. Syst. Evol. Microbiol.">
        <title>The Global Catalogue of Microorganisms (GCM) 10K type strain sequencing project: providing services to taxonomists for standard genome sequencing and annotation.</title>
        <authorList>
            <consortium name="The Broad Institute Genomics Platform"/>
            <consortium name="The Broad Institute Genome Sequencing Center for Infectious Disease"/>
            <person name="Wu L."/>
            <person name="Ma J."/>
        </authorList>
    </citation>
    <scope>NUCLEOTIDE SEQUENCE [LARGE SCALE GENOMIC DNA]</scope>
    <source>
        <strain evidence="11 12">JCM 16373</strain>
    </source>
</reference>
<dbReference type="EMBL" id="BAAARJ010000002">
    <property type="protein sequence ID" value="GAA2595012.1"/>
    <property type="molecule type" value="Genomic_DNA"/>
</dbReference>
<evidence type="ECO:0000256" key="7">
    <source>
        <dbReference type="ARBA" id="ARBA00022824"/>
    </source>
</evidence>
<feature type="transmembrane region" description="Helical" evidence="10">
    <location>
        <begin position="106"/>
        <end position="127"/>
    </location>
</feature>
<evidence type="ECO:0000256" key="6">
    <source>
        <dbReference type="ARBA" id="ARBA00022692"/>
    </source>
</evidence>
<evidence type="ECO:0000256" key="10">
    <source>
        <dbReference type="SAM" id="Phobius"/>
    </source>
</evidence>
<evidence type="ECO:0000256" key="8">
    <source>
        <dbReference type="ARBA" id="ARBA00022989"/>
    </source>
</evidence>
<keyword evidence="3" id="KW-0337">GPI-anchor biosynthesis</keyword>
<dbReference type="PANTHER" id="PTHR12468:SF2">
    <property type="entry name" value="GPI MANNOSYLTRANSFERASE 2"/>
    <property type="match status" value="1"/>
</dbReference>
<organism evidence="11 12">
    <name type="scientific">Streptomyces axinellae</name>
    <dbReference type="NCBI Taxonomy" id="552788"/>
    <lineage>
        <taxon>Bacteria</taxon>
        <taxon>Bacillati</taxon>
        <taxon>Actinomycetota</taxon>
        <taxon>Actinomycetes</taxon>
        <taxon>Kitasatosporales</taxon>
        <taxon>Streptomycetaceae</taxon>
        <taxon>Streptomyces</taxon>
    </lineage>
</organism>
<keyword evidence="7" id="KW-0256">Endoplasmic reticulum</keyword>
<feature type="transmembrane region" description="Helical" evidence="10">
    <location>
        <begin position="139"/>
        <end position="159"/>
    </location>
</feature>
<keyword evidence="8 10" id="KW-1133">Transmembrane helix</keyword>
<keyword evidence="12" id="KW-1185">Reference proteome</keyword>
<accession>A0ABN3PQ33</accession>
<keyword evidence="6 10" id="KW-0812">Transmembrane</keyword>
<feature type="transmembrane region" description="Helical" evidence="10">
    <location>
        <begin position="310"/>
        <end position="330"/>
    </location>
</feature>
<dbReference type="RefSeq" id="WP_344561706.1">
    <property type="nucleotide sequence ID" value="NZ_BAAARJ010000002.1"/>
</dbReference>
<feature type="transmembrane region" description="Helical" evidence="10">
    <location>
        <begin position="30"/>
        <end position="51"/>
    </location>
</feature>
<name>A0ABN3PQ33_9ACTN</name>
<dbReference type="Proteomes" id="UP001501447">
    <property type="component" value="Unassembled WGS sequence"/>
</dbReference>
<evidence type="ECO:0000256" key="2">
    <source>
        <dbReference type="ARBA" id="ARBA00004687"/>
    </source>
</evidence>
<feature type="transmembrane region" description="Helical" evidence="10">
    <location>
        <begin position="284"/>
        <end position="303"/>
    </location>
</feature>
<gene>
    <name evidence="11" type="ORF">GCM10009863_05150</name>
</gene>
<evidence type="ECO:0000256" key="9">
    <source>
        <dbReference type="ARBA" id="ARBA00023136"/>
    </source>
</evidence>
<sequence length="385" mass="41191">MATDSTATLRWAVRRWAAPGRALSDAVPAVGVYAAIRLTGFLAVAGYAWAAGEEPSRLLGRTWDARWYASIAEHGYGTTARSQFSDLAFFPLLPGLERGLTALSPLGTAQAGVLLGWLSALAAAWGIHAVGRRVYDNRTANWLVILWGLWPNAVVETMAYTESMMTALSAWALYAVLTRRWLWAGSLALLAGLSRPNGFAAAAAVIVAAAVALWREPADRHNPRIWAAPALAPLGWLAYVAWVGARTGSPTGYFAVQRAWGSQFDFGLYNLMFLVRIAEPDRVASQYLAAAVVLAAPVALLLLIRERPPLPLVVYGVTLTLVALGGAHYFASRPRFLIPAFPLLFVAARWASRAGPRALAPVLVGCAGLSAVYGIYLISVSPVAP</sequence>
<evidence type="ECO:0000313" key="12">
    <source>
        <dbReference type="Proteomes" id="UP001501447"/>
    </source>
</evidence>
<evidence type="ECO:0000256" key="4">
    <source>
        <dbReference type="ARBA" id="ARBA00022676"/>
    </source>
</evidence>
<comment type="caution">
    <text evidence="11">The sequence shown here is derived from an EMBL/GenBank/DDBJ whole genome shotgun (WGS) entry which is preliminary data.</text>
</comment>
<dbReference type="PANTHER" id="PTHR12468">
    <property type="entry name" value="GPI MANNOSYLTRANSFERASE 2"/>
    <property type="match status" value="1"/>
</dbReference>
<evidence type="ECO:0000313" key="11">
    <source>
        <dbReference type="EMBL" id="GAA2595012.1"/>
    </source>
</evidence>
<comment type="subcellular location">
    <subcellularLocation>
        <location evidence="1">Endoplasmic reticulum membrane</location>
        <topology evidence="1">Multi-pass membrane protein</topology>
    </subcellularLocation>
</comment>
<feature type="transmembrane region" description="Helical" evidence="10">
    <location>
        <begin position="359"/>
        <end position="379"/>
    </location>
</feature>
<feature type="transmembrane region" description="Helical" evidence="10">
    <location>
        <begin position="197"/>
        <end position="214"/>
    </location>
</feature>
<comment type="pathway">
    <text evidence="2">Glycolipid biosynthesis; glycosylphosphatidylinositol-anchor biosynthesis.</text>
</comment>
<evidence type="ECO:0000256" key="5">
    <source>
        <dbReference type="ARBA" id="ARBA00022679"/>
    </source>
</evidence>
<proteinExistence type="predicted"/>
<keyword evidence="9 10" id="KW-0472">Membrane</keyword>